<dbReference type="InterPro" id="IPR009056">
    <property type="entry name" value="Cyt_c-like_dom"/>
</dbReference>
<evidence type="ECO:0000256" key="3">
    <source>
        <dbReference type="ARBA" id="ARBA00023004"/>
    </source>
</evidence>
<dbReference type="PANTHER" id="PTHR30600:SF9">
    <property type="entry name" value="BLR7738 PROTEIN"/>
    <property type="match status" value="1"/>
</dbReference>
<reference evidence="8 9" key="1">
    <citation type="submission" date="2018-02" db="EMBL/GenBank/DDBJ databases">
        <title>Genome sequencing of Solimonas sp. HR-BB.</title>
        <authorList>
            <person name="Lee Y."/>
            <person name="Jeon C.O."/>
        </authorList>
    </citation>
    <scope>NUCLEOTIDE SEQUENCE [LARGE SCALE GENOMIC DNA]</scope>
    <source>
        <strain evidence="8 9">HR-BB</strain>
    </source>
</reference>
<proteinExistence type="predicted"/>
<name>A0A2S5TIN8_9GAMM</name>
<dbReference type="GO" id="GO:0004130">
    <property type="term" value="F:cytochrome-c peroxidase activity"/>
    <property type="evidence" value="ECO:0007669"/>
    <property type="project" value="TreeGrafter"/>
</dbReference>
<evidence type="ECO:0000313" key="8">
    <source>
        <dbReference type="EMBL" id="PPE74678.1"/>
    </source>
</evidence>
<evidence type="ECO:0000256" key="2">
    <source>
        <dbReference type="ARBA" id="ARBA00022723"/>
    </source>
</evidence>
<dbReference type="GO" id="GO:0046872">
    <property type="term" value="F:metal ion binding"/>
    <property type="evidence" value="ECO:0007669"/>
    <property type="project" value="UniProtKB-KW"/>
</dbReference>
<feature type="signal peptide" evidence="6">
    <location>
        <begin position="1"/>
        <end position="19"/>
    </location>
</feature>
<evidence type="ECO:0000256" key="5">
    <source>
        <dbReference type="SAM" id="MobiDB-lite"/>
    </source>
</evidence>
<dbReference type="PROSITE" id="PS51007">
    <property type="entry name" value="CYTC"/>
    <property type="match status" value="2"/>
</dbReference>
<protein>
    <recommendedName>
        <fullName evidence="7">Cytochrome c domain-containing protein</fullName>
    </recommendedName>
</protein>
<evidence type="ECO:0000313" key="9">
    <source>
        <dbReference type="Proteomes" id="UP000238220"/>
    </source>
</evidence>
<keyword evidence="9" id="KW-1185">Reference proteome</keyword>
<evidence type="ECO:0000256" key="6">
    <source>
        <dbReference type="SAM" id="SignalP"/>
    </source>
</evidence>
<dbReference type="PANTHER" id="PTHR30600">
    <property type="entry name" value="CYTOCHROME C PEROXIDASE-RELATED"/>
    <property type="match status" value="1"/>
</dbReference>
<dbReference type="InterPro" id="IPR051395">
    <property type="entry name" value="Cytochrome_c_Peroxidase/MauG"/>
</dbReference>
<feature type="domain" description="Cytochrome c" evidence="7">
    <location>
        <begin position="496"/>
        <end position="777"/>
    </location>
</feature>
<dbReference type="Pfam" id="PF21419">
    <property type="entry name" value="RoxA-like_Cyt-c"/>
    <property type="match status" value="1"/>
</dbReference>
<comment type="caution">
    <text evidence="8">The sequence shown here is derived from an EMBL/GenBank/DDBJ whole genome shotgun (WGS) entry which is preliminary data.</text>
</comment>
<keyword evidence="1 4" id="KW-0349">Heme</keyword>
<dbReference type="AlphaFoldDB" id="A0A2S5TIN8"/>
<evidence type="ECO:0000259" key="7">
    <source>
        <dbReference type="PROSITE" id="PS51007"/>
    </source>
</evidence>
<dbReference type="Gene3D" id="1.10.760.10">
    <property type="entry name" value="Cytochrome c-like domain"/>
    <property type="match status" value="1"/>
</dbReference>
<evidence type="ECO:0000256" key="4">
    <source>
        <dbReference type="PROSITE-ProRule" id="PRU00433"/>
    </source>
</evidence>
<organism evidence="8 9">
    <name type="scientific">Solimonas fluminis</name>
    <dbReference type="NCBI Taxonomy" id="2086571"/>
    <lineage>
        <taxon>Bacteria</taxon>
        <taxon>Pseudomonadati</taxon>
        <taxon>Pseudomonadota</taxon>
        <taxon>Gammaproteobacteria</taxon>
        <taxon>Nevskiales</taxon>
        <taxon>Nevskiaceae</taxon>
        <taxon>Solimonas</taxon>
    </lineage>
</organism>
<dbReference type="PROSITE" id="PS51257">
    <property type="entry name" value="PROKAR_LIPOPROTEIN"/>
    <property type="match status" value="1"/>
</dbReference>
<dbReference type="SUPFAM" id="SSF46626">
    <property type="entry name" value="Cytochrome c"/>
    <property type="match status" value="1"/>
</dbReference>
<sequence>MTAPRLAAVLLCAGLSACAPGRSDTVSGDGSTARSLDEHFSQNVQPGLDFCRTCHVPGGVADVEDGRDFMLSSSRADDLQKLRDSWERLGGNNPTSRILLMSSGQETPHSGGAPWPVGSAAYKNMEILLKCFENPATCSLSGGVDPGELLPLLGSRRGGHYWFDYCAGKPDSTEVPQDPRELVVEGIDKDKAVLMNAYWKTCQEDNHPGTCGELRARSERGYRLVAATGEIGAGTMFGGDSPDPAFAFPAEDYNTLWDRVLRLPSRPDNFDQLMAERWGMPLPDKRNPYPLPGEDPNASNGGSGQLPLGLTQLRNPDGSWTGNVGVTCNICHGGAVGKAADGEGLGPMYGTNSISDITVMFTDLGRIAPQQSLLAVISQNKVRGTGNITNFQLFGTLTLFDALIPYLTVQTQPSTGTEDPPVWWNVGSRPMKFFDAGMPTDAKRIELSFHFPNVASPNNVEGKQWIKDHMQDGDSWMMSMRSPKWPEGKLGEVNTALAEQGAILFHSKDLWGAGLDNPVRRPEGGNGSCASCHGAYSPRYVHDPAFLATPLLEGIAAYVTPIDIIATDTRRLDGHSQVVSNYARQNWFAYNDGPKNEQGVPTCGSQNDAAVRGDRELGYLAPPLYGVWATAPYFHNGAVPSVWEVLKPADRKPIWRRLSRPAIDNGIAGFDYSLETGYNAPHMGWNYEALPCGTGSMPFIDCNPSGGGTVQDLLGLVWANGGLAWNLLNLPIFTSQQIEDRKVYNTNYYSQDNGGHEFTSVLTDQERQAIIEYLKTL</sequence>
<dbReference type="GO" id="GO:0009055">
    <property type="term" value="F:electron transfer activity"/>
    <property type="evidence" value="ECO:0007669"/>
    <property type="project" value="InterPro"/>
</dbReference>
<feature type="region of interest" description="Disordered" evidence="5">
    <location>
        <begin position="281"/>
        <end position="305"/>
    </location>
</feature>
<accession>A0A2S5TIN8</accession>
<dbReference type="Proteomes" id="UP000238220">
    <property type="component" value="Unassembled WGS sequence"/>
</dbReference>
<dbReference type="InterPro" id="IPR036909">
    <property type="entry name" value="Cyt_c-like_dom_sf"/>
</dbReference>
<dbReference type="EMBL" id="PSNW01000003">
    <property type="protein sequence ID" value="PPE74678.1"/>
    <property type="molecule type" value="Genomic_DNA"/>
</dbReference>
<gene>
    <name evidence="8" type="ORF">C3942_07925</name>
</gene>
<keyword evidence="3 4" id="KW-0408">Iron</keyword>
<evidence type="ECO:0000256" key="1">
    <source>
        <dbReference type="ARBA" id="ARBA00022617"/>
    </source>
</evidence>
<keyword evidence="6" id="KW-0732">Signal</keyword>
<feature type="chain" id="PRO_5015534760" description="Cytochrome c domain-containing protein" evidence="6">
    <location>
        <begin position="20"/>
        <end position="777"/>
    </location>
</feature>
<keyword evidence="2 4" id="KW-0479">Metal-binding</keyword>
<feature type="domain" description="Cytochrome c" evidence="7">
    <location>
        <begin position="304"/>
        <end position="411"/>
    </location>
</feature>
<dbReference type="GO" id="GO:0020037">
    <property type="term" value="F:heme binding"/>
    <property type="evidence" value="ECO:0007669"/>
    <property type="project" value="InterPro"/>
</dbReference>